<dbReference type="GO" id="GO:0005886">
    <property type="term" value="C:plasma membrane"/>
    <property type="evidence" value="ECO:0007669"/>
    <property type="project" value="UniProtKB-SubCell"/>
</dbReference>
<dbReference type="EMBL" id="CAJNOJ010000021">
    <property type="protein sequence ID" value="CAF0844757.1"/>
    <property type="molecule type" value="Genomic_DNA"/>
</dbReference>
<feature type="region of interest" description="Disordered" evidence="11">
    <location>
        <begin position="568"/>
        <end position="604"/>
    </location>
</feature>
<evidence type="ECO:0000256" key="8">
    <source>
        <dbReference type="ARBA" id="ARBA00023224"/>
    </source>
</evidence>
<evidence type="ECO:0000256" key="12">
    <source>
        <dbReference type="SAM" id="Phobius"/>
    </source>
</evidence>
<dbReference type="AlphaFoldDB" id="A0A813VZ31"/>
<evidence type="ECO:0000313" key="17">
    <source>
        <dbReference type="Proteomes" id="UP000663852"/>
    </source>
</evidence>
<dbReference type="Proteomes" id="UP000663852">
    <property type="component" value="Unassembled WGS sequence"/>
</dbReference>
<dbReference type="GO" id="GO:0007204">
    <property type="term" value="P:positive regulation of cytosolic calcium ion concentration"/>
    <property type="evidence" value="ECO:0007669"/>
    <property type="project" value="TreeGrafter"/>
</dbReference>
<feature type="transmembrane region" description="Helical" evidence="12">
    <location>
        <begin position="124"/>
        <end position="145"/>
    </location>
</feature>
<keyword evidence="2" id="KW-1003">Cell membrane</keyword>
<evidence type="ECO:0000256" key="10">
    <source>
        <dbReference type="SAM" id="Coils"/>
    </source>
</evidence>
<keyword evidence="16" id="KW-1185">Reference proteome</keyword>
<evidence type="ECO:0000256" key="2">
    <source>
        <dbReference type="ARBA" id="ARBA00022475"/>
    </source>
</evidence>
<gene>
    <name evidence="15" type="ORF">EDS130_LOCUS7008</name>
    <name evidence="14" type="ORF">XAT740_LOCUS3474</name>
</gene>
<keyword evidence="10" id="KW-0175">Coiled coil</keyword>
<dbReference type="PRINTS" id="PR00237">
    <property type="entry name" value="GPCRRHODOPSN"/>
</dbReference>
<feature type="transmembrane region" description="Helical" evidence="12">
    <location>
        <begin position="413"/>
        <end position="435"/>
    </location>
</feature>
<dbReference type="GO" id="GO:0043410">
    <property type="term" value="P:positive regulation of MAPK cascade"/>
    <property type="evidence" value="ECO:0007669"/>
    <property type="project" value="TreeGrafter"/>
</dbReference>
<feature type="transmembrane region" description="Helical" evidence="12">
    <location>
        <begin position="84"/>
        <end position="104"/>
    </location>
</feature>
<evidence type="ECO:0000256" key="11">
    <source>
        <dbReference type="SAM" id="MobiDB-lite"/>
    </source>
</evidence>
<evidence type="ECO:0000256" key="6">
    <source>
        <dbReference type="ARBA" id="ARBA00023136"/>
    </source>
</evidence>
<dbReference type="SMART" id="SM01381">
    <property type="entry name" value="7TM_GPCR_Srsx"/>
    <property type="match status" value="1"/>
</dbReference>
<keyword evidence="5 9" id="KW-0297">G-protein coupled receptor</keyword>
<dbReference type="Pfam" id="PF00001">
    <property type="entry name" value="7tm_1"/>
    <property type="match status" value="1"/>
</dbReference>
<feature type="transmembrane region" description="Helical" evidence="12">
    <location>
        <begin position="455"/>
        <end position="473"/>
    </location>
</feature>
<dbReference type="InterPro" id="IPR000276">
    <property type="entry name" value="GPCR_Rhodpsn"/>
</dbReference>
<evidence type="ECO:0000256" key="1">
    <source>
        <dbReference type="ARBA" id="ARBA00004651"/>
    </source>
</evidence>
<feature type="transmembrane region" description="Helical" evidence="12">
    <location>
        <begin position="53"/>
        <end position="75"/>
    </location>
</feature>
<evidence type="ECO:0000256" key="7">
    <source>
        <dbReference type="ARBA" id="ARBA00023170"/>
    </source>
</evidence>
<evidence type="ECO:0000313" key="15">
    <source>
        <dbReference type="EMBL" id="CAF0844757.1"/>
    </source>
</evidence>
<keyword evidence="3 9" id="KW-0812">Transmembrane</keyword>
<feature type="domain" description="G-protein coupled receptors family 1 profile" evidence="13">
    <location>
        <begin position="65"/>
        <end position="471"/>
    </location>
</feature>
<keyword evidence="4 12" id="KW-1133">Transmembrane helix</keyword>
<dbReference type="GO" id="GO:0007200">
    <property type="term" value="P:phospholipase C-activating G protein-coupled receptor signaling pathway"/>
    <property type="evidence" value="ECO:0007669"/>
    <property type="project" value="TreeGrafter"/>
</dbReference>
<evidence type="ECO:0000313" key="16">
    <source>
        <dbReference type="Proteomes" id="UP000663828"/>
    </source>
</evidence>
<keyword evidence="7 9" id="KW-0675">Receptor</keyword>
<dbReference type="SUPFAM" id="SSF81321">
    <property type="entry name" value="Family A G protein-coupled receptor-like"/>
    <property type="match status" value="1"/>
</dbReference>
<dbReference type="PROSITE" id="PS50262">
    <property type="entry name" value="G_PROTEIN_RECEP_F1_2"/>
    <property type="match status" value="1"/>
</dbReference>
<dbReference type="CDD" id="cd14967">
    <property type="entry name" value="7tmA_amine_R-like"/>
    <property type="match status" value="1"/>
</dbReference>
<evidence type="ECO:0000259" key="13">
    <source>
        <dbReference type="PROSITE" id="PS50262"/>
    </source>
</evidence>
<evidence type="ECO:0000256" key="9">
    <source>
        <dbReference type="RuleBase" id="RU000688"/>
    </source>
</evidence>
<dbReference type="PANTHER" id="PTHR24248">
    <property type="entry name" value="ADRENERGIC RECEPTOR-RELATED G-PROTEIN COUPLED RECEPTOR"/>
    <property type="match status" value="1"/>
</dbReference>
<keyword evidence="8 9" id="KW-0807">Transducer</keyword>
<dbReference type="InterPro" id="IPR017452">
    <property type="entry name" value="GPCR_Rhodpsn_7TM"/>
</dbReference>
<comment type="subcellular location">
    <subcellularLocation>
        <location evidence="1">Cell membrane</location>
        <topology evidence="1">Multi-pass membrane protein</topology>
    </subcellularLocation>
</comment>
<dbReference type="Gene3D" id="1.20.1070.10">
    <property type="entry name" value="Rhodopsin 7-helix transmembrane proteins"/>
    <property type="match status" value="2"/>
</dbReference>
<dbReference type="GO" id="GO:0071880">
    <property type="term" value="P:adenylate cyclase-activating adrenergic receptor signaling pathway"/>
    <property type="evidence" value="ECO:0007669"/>
    <property type="project" value="TreeGrafter"/>
</dbReference>
<accession>A0A813VZ31</accession>
<keyword evidence="6 12" id="KW-0472">Membrane</keyword>
<evidence type="ECO:0000256" key="4">
    <source>
        <dbReference type="ARBA" id="ARBA00022989"/>
    </source>
</evidence>
<dbReference type="EMBL" id="CAJNOR010000133">
    <property type="protein sequence ID" value="CAF0811216.1"/>
    <property type="molecule type" value="Genomic_DNA"/>
</dbReference>
<dbReference type="PANTHER" id="PTHR24248:SF72">
    <property type="entry name" value="G-PROTEIN COUPLED RECEPTORS FAMILY 1 PROFILE DOMAIN-CONTAINING PROTEIN"/>
    <property type="match status" value="1"/>
</dbReference>
<reference evidence="15" key="1">
    <citation type="submission" date="2021-02" db="EMBL/GenBank/DDBJ databases">
        <authorList>
            <person name="Nowell W R."/>
        </authorList>
    </citation>
    <scope>NUCLEOTIDE SEQUENCE</scope>
</reference>
<evidence type="ECO:0000313" key="14">
    <source>
        <dbReference type="EMBL" id="CAF0811216.1"/>
    </source>
</evidence>
<feature type="compositionally biased region" description="Polar residues" evidence="11">
    <location>
        <begin position="274"/>
        <end position="291"/>
    </location>
</feature>
<feature type="compositionally biased region" description="Polar residues" evidence="11">
    <location>
        <begin position="581"/>
        <end position="604"/>
    </location>
</feature>
<comment type="caution">
    <text evidence="15">The sequence shown here is derived from an EMBL/GenBank/DDBJ whole genome shotgun (WGS) entry which is preliminary data.</text>
</comment>
<dbReference type="OrthoDB" id="5977853at2759"/>
<dbReference type="GO" id="GO:0004937">
    <property type="term" value="F:alpha1-adrenergic receptor activity"/>
    <property type="evidence" value="ECO:0007669"/>
    <property type="project" value="TreeGrafter"/>
</dbReference>
<dbReference type="Proteomes" id="UP000663828">
    <property type="component" value="Unassembled WGS sequence"/>
</dbReference>
<feature type="region of interest" description="Disordered" evidence="11">
    <location>
        <begin position="269"/>
        <end position="324"/>
    </location>
</feature>
<evidence type="ECO:0000256" key="5">
    <source>
        <dbReference type="ARBA" id="ARBA00023040"/>
    </source>
</evidence>
<dbReference type="PROSITE" id="PS00237">
    <property type="entry name" value="G_PROTEIN_RECEP_F1_1"/>
    <property type="match status" value="1"/>
</dbReference>
<evidence type="ECO:0000256" key="3">
    <source>
        <dbReference type="ARBA" id="ARBA00022692"/>
    </source>
</evidence>
<proteinExistence type="inferred from homology"/>
<dbReference type="GO" id="GO:0007267">
    <property type="term" value="P:cell-cell signaling"/>
    <property type="evidence" value="ECO:0007669"/>
    <property type="project" value="TreeGrafter"/>
</dbReference>
<sequence length="604" mass="68434">MSNGIIFNVPEVIRTYNVSRTISTTTNYYTESIVTGTISSDPINPDISPLQCIGFAVLILTTVVGNTLVLGALFLDKRLHTPSFFLIANMAIADLLLGLSVLPFSSVLELLNDRWIFGQSLCTAWLALDVLCCTASIIALMAVSIDRYIGVTRPLTYSLIMTTRRTIYLILIVWAVSILTSVVPLFGLTDRGEIWKNSKSSRERAETCKVNKNTFYTIFSSAISFYIPVIILLILYSRVYQEAKTQSKKLEQEKRRIYEIDYQLAAEQARQRQSHTNGYVTKTRTPSYQSNDNKHGASSKLSNQDAPPDENVSPDHTLTGNDGVNLKKDYEKFKSQKVFDDDISHSGSSITGHRKSKHRHGGKRFFSMLKRNSLLHTPQAPHYNREMPPNNELLLIKRKLHNLKREQKAFRTVGLILGALLICWLPFFVILPVMSIHEQHNASKISSAENTWFKIAFWLGYCNSALNPFVYAFSNRAIRRAFRQVIFRRCCCCFCRTSSDQFDDQFTRRRARAYSGSLTTDVSQSVFKGVQSTSFDVDRTASKIEKDLDSSSFRAVEAPVVSFKEFLAEKTDDDEDRSPQADKQPNQECETTLLKEQQTSPLIS</sequence>
<name>A0A813VZ31_ADIRI</name>
<feature type="transmembrane region" description="Helical" evidence="12">
    <location>
        <begin position="215"/>
        <end position="236"/>
    </location>
</feature>
<feature type="transmembrane region" description="Helical" evidence="12">
    <location>
        <begin position="166"/>
        <end position="188"/>
    </location>
</feature>
<comment type="similarity">
    <text evidence="9">Belongs to the G-protein coupled receptor 1 family.</text>
</comment>
<protein>
    <recommendedName>
        <fullName evidence="13">G-protein coupled receptors family 1 profile domain-containing protein</fullName>
    </recommendedName>
</protein>
<organism evidence="15 17">
    <name type="scientific">Adineta ricciae</name>
    <name type="common">Rotifer</name>
    <dbReference type="NCBI Taxonomy" id="249248"/>
    <lineage>
        <taxon>Eukaryota</taxon>
        <taxon>Metazoa</taxon>
        <taxon>Spiralia</taxon>
        <taxon>Gnathifera</taxon>
        <taxon>Rotifera</taxon>
        <taxon>Eurotatoria</taxon>
        <taxon>Bdelloidea</taxon>
        <taxon>Adinetida</taxon>
        <taxon>Adinetidae</taxon>
        <taxon>Adineta</taxon>
    </lineage>
</organism>
<feature type="coiled-coil region" evidence="10">
    <location>
        <begin position="233"/>
        <end position="260"/>
    </location>
</feature>